<evidence type="ECO:0000256" key="5">
    <source>
        <dbReference type="SAM" id="Coils"/>
    </source>
</evidence>
<evidence type="ECO:0000256" key="6">
    <source>
        <dbReference type="SAM" id="MobiDB-lite"/>
    </source>
</evidence>
<feature type="compositionally biased region" description="Polar residues" evidence="6">
    <location>
        <begin position="1092"/>
        <end position="1106"/>
    </location>
</feature>
<dbReference type="Pfam" id="PF20826">
    <property type="entry name" value="PHD_5"/>
    <property type="match status" value="1"/>
</dbReference>
<feature type="domain" description="C2H2-type" evidence="7">
    <location>
        <begin position="972"/>
        <end position="1000"/>
    </location>
</feature>
<feature type="compositionally biased region" description="Basic and acidic residues" evidence="6">
    <location>
        <begin position="1022"/>
        <end position="1039"/>
    </location>
</feature>
<dbReference type="PANTHER" id="PTHR11200">
    <property type="entry name" value="INOSITOL 5-PHOSPHATASE"/>
    <property type="match status" value="1"/>
</dbReference>
<feature type="compositionally biased region" description="Basic and acidic residues" evidence="6">
    <location>
        <begin position="1081"/>
        <end position="1090"/>
    </location>
</feature>
<keyword evidence="3" id="KW-0862">Zinc</keyword>
<dbReference type="Proteomes" id="UP000790347">
    <property type="component" value="Unassembled WGS sequence"/>
</dbReference>
<dbReference type="CDD" id="cd20104">
    <property type="entry name" value="MBT_PHF20L1-like"/>
    <property type="match status" value="1"/>
</dbReference>
<dbReference type="InterPro" id="IPR036691">
    <property type="entry name" value="Endo/exonu/phosph_ase_sf"/>
</dbReference>
<gene>
    <name evidence="8" type="primary">INPP5J</name>
    <name evidence="8" type="ORF">DERF_005624</name>
</gene>
<dbReference type="InterPro" id="IPR000300">
    <property type="entry name" value="IPPc"/>
</dbReference>
<keyword evidence="2 4" id="KW-0863">Zinc-finger</keyword>
<evidence type="ECO:0000256" key="4">
    <source>
        <dbReference type="PROSITE-ProRule" id="PRU00042"/>
    </source>
</evidence>
<evidence type="ECO:0000313" key="8">
    <source>
        <dbReference type="EMBL" id="KAH9522019.1"/>
    </source>
</evidence>
<organism evidence="8 9">
    <name type="scientific">Dermatophagoides farinae</name>
    <name type="common">American house dust mite</name>
    <dbReference type="NCBI Taxonomy" id="6954"/>
    <lineage>
        <taxon>Eukaryota</taxon>
        <taxon>Metazoa</taxon>
        <taxon>Ecdysozoa</taxon>
        <taxon>Arthropoda</taxon>
        <taxon>Chelicerata</taxon>
        <taxon>Arachnida</taxon>
        <taxon>Acari</taxon>
        <taxon>Acariformes</taxon>
        <taxon>Sarcoptiformes</taxon>
        <taxon>Astigmata</taxon>
        <taxon>Psoroptidia</taxon>
        <taxon>Analgoidea</taxon>
        <taxon>Pyroglyphidae</taxon>
        <taxon>Dermatophagoidinae</taxon>
        <taxon>Dermatophagoides</taxon>
    </lineage>
</organism>
<dbReference type="SUPFAM" id="SSF56219">
    <property type="entry name" value="DNase I-like"/>
    <property type="match status" value="1"/>
</dbReference>
<dbReference type="PROSITE" id="PS50157">
    <property type="entry name" value="ZINC_FINGER_C2H2_2"/>
    <property type="match status" value="1"/>
</dbReference>
<feature type="compositionally biased region" description="Low complexity" evidence="6">
    <location>
        <begin position="1547"/>
        <end position="1569"/>
    </location>
</feature>
<feature type="compositionally biased region" description="Low complexity" evidence="6">
    <location>
        <begin position="1492"/>
        <end position="1501"/>
    </location>
</feature>
<dbReference type="InterPro" id="IPR013083">
    <property type="entry name" value="Znf_RING/FYVE/PHD"/>
</dbReference>
<dbReference type="InterPro" id="IPR046985">
    <property type="entry name" value="IP5"/>
</dbReference>
<dbReference type="PROSITE" id="PS01359">
    <property type="entry name" value="ZF_PHD_1"/>
    <property type="match status" value="1"/>
</dbReference>
<feature type="region of interest" description="Disordered" evidence="6">
    <location>
        <begin position="1442"/>
        <end position="1463"/>
    </location>
</feature>
<feature type="coiled-coil region" evidence="5">
    <location>
        <begin position="1385"/>
        <end position="1412"/>
    </location>
</feature>
<dbReference type="CDD" id="cd20386">
    <property type="entry name" value="Tudor_PHF20-like"/>
    <property type="match status" value="1"/>
</dbReference>
<dbReference type="SMART" id="SM00249">
    <property type="entry name" value="PHD"/>
    <property type="match status" value="1"/>
</dbReference>
<dbReference type="EMBL" id="ASGP02000002">
    <property type="protein sequence ID" value="KAH9522019.1"/>
    <property type="molecule type" value="Genomic_DNA"/>
</dbReference>
<name>A0A922I4E5_DERFA</name>
<dbReference type="GO" id="GO:0046856">
    <property type="term" value="P:phosphatidylinositol dephosphorylation"/>
    <property type="evidence" value="ECO:0007669"/>
    <property type="project" value="InterPro"/>
</dbReference>
<feature type="compositionally biased region" description="Low complexity" evidence="6">
    <location>
        <begin position="754"/>
        <end position="769"/>
    </location>
</feature>
<evidence type="ECO:0000256" key="2">
    <source>
        <dbReference type="ARBA" id="ARBA00022771"/>
    </source>
</evidence>
<reference evidence="8" key="1">
    <citation type="submission" date="2013-05" db="EMBL/GenBank/DDBJ databases">
        <authorList>
            <person name="Yim A.K.Y."/>
            <person name="Chan T.F."/>
            <person name="Ji K.M."/>
            <person name="Liu X.Y."/>
            <person name="Zhou J.W."/>
            <person name="Li R.Q."/>
            <person name="Yang K.Y."/>
            <person name="Li J."/>
            <person name="Li M."/>
            <person name="Law P.T.W."/>
            <person name="Wu Y.L."/>
            <person name="Cai Z.L."/>
            <person name="Qin H."/>
            <person name="Bao Y."/>
            <person name="Leung R.K.K."/>
            <person name="Ng P.K.S."/>
            <person name="Zou J."/>
            <person name="Zhong X.J."/>
            <person name="Ran P.X."/>
            <person name="Zhong N.S."/>
            <person name="Liu Z.G."/>
            <person name="Tsui S.K.W."/>
        </authorList>
    </citation>
    <scope>NUCLEOTIDE SEQUENCE</scope>
    <source>
        <strain evidence="8">Derf</strain>
        <tissue evidence="8">Whole organism</tissue>
    </source>
</reference>
<dbReference type="InterPro" id="IPR013087">
    <property type="entry name" value="Znf_C2H2_type"/>
</dbReference>
<keyword evidence="5" id="KW-0175">Coiled coil</keyword>
<proteinExistence type="predicted"/>
<dbReference type="InterPro" id="IPR019786">
    <property type="entry name" value="Zinc_finger_PHD-type_CS"/>
</dbReference>
<feature type="region of interest" description="Disordered" evidence="6">
    <location>
        <begin position="745"/>
        <end position="773"/>
    </location>
</feature>
<dbReference type="Gene3D" id="3.30.40.10">
    <property type="entry name" value="Zinc/RING finger domain, C3HC4 (zinc finger)"/>
    <property type="match status" value="1"/>
</dbReference>
<dbReference type="InterPro" id="IPR011011">
    <property type="entry name" value="Znf_FYVE_PHD"/>
</dbReference>
<feature type="compositionally biased region" description="Polar residues" evidence="6">
    <location>
        <begin position="1065"/>
        <end position="1077"/>
    </location>
</feature>
<accession>A0A922I4E5</accession>
<dbReference type="Gene3D" id="2.30.30.140">
    <property type="match status" value="2"/>
</dbReference>
<feature type="compositionally biased region" description="Basic and acidic residues" evidence="6">
    <location>
        <begin position="1055"/>
        <end position="1064"/>
    </location>
</feature>
<dbReference type="SMART" id="SM00128">
    <property type="entry name" value="IPPc"/>
    <property type="match status" value="1"/>
</dbReference>
<dbReference type="PROSITE" id="PS00028">
    <property type="entry name" value="ZINC_FINGER_C2H2_1"/>
    <property type="match status" value="1"/>
</dbReference>
<dbReference type="PANTHER" id="PTHR11200:SF275">
    <property type="entry name" value="LD06095P"/>
    <property type="match status" value="1"/>
</dbReference>
<evidence type="ECO:0000256" key="3">
    <source>
        <dbReference type="ARBA" id="ARBA00022833"/>
    </source>
</evidence>
<dbReference type="InterPro" id="IPR001965">
    <property type="entry name" value="Znf_PHD"/>
</dbReference>
<dbReference type="GO" id="GO:0008270">
    <property type="term" value="F:zinc ion binding"/>
    <property type="evidence" value="ECO:0007669"/>
    <property type="project" value="UniProtKB-KW"/>
</dbReference>
<feature type="region of interest" description="Disordered" evidence="6">
    <location>
        <begin position="1492"/>
        <end position="1578"/>
    </location>
</feature>
<dbReference type="Gene3D" id="3.60.10.10">
    <property type="entry name" value="Endonuclease/exonuclease/phosphatase"/>
    <property type="match status" value="1"/>
</dbReference>
<evidence type="ECO:0000259" key="7">
    <source>
        <dbReference type="PROSITE" id="PS50157"/>
    </source>
</evidence>
<protein>
    <submittedName>
        <fullName evidence="8">Inositol polyphosphate phosphatase, catalytic domain ues</fullName>
    </submittedName>
</protein>
<comment type="caution">
    <text evidence="8">The sequence shown here is derived from an EMBL/GenBank/DDBJ whole genome shotgun (WGS) entry which is preliminary data.</text>
</comment>
<dbReference type="InterPro" id="IPR002999">
    <property type="entry name" value="Tudor"/>
</dbReference>
<dbReference type="SUPFAM" id="SSF63748">
    <property type="entry name" value="Tudor/PWWP/MBT"/>
    <property type="match status" value="2"/>
</dbReference>
<feature type="region of interest" description="Disordered" evidence="6">
    <location>
        <begin position="620"/>
        <end position="664"/>
    </location>
</feature>
<keyword evidence="9" id="KW-1185">Reference proteome</keyword>
<sequence length="1615" mass="185770">MNEMTTFPFNEQTNILQQQQSNEQNFFALRNNRIVHSPVINDNHLLSNNNNNNNGRLNRKTLILLILYDTNNNNIVNARHHHQGINMNCKKSFSEIDSQESNKREQELVNSGNYLSIYFVTYNVASKEPSGSFAELFALYHRRYDAYAIVLEEMPMKTFLYIDGWRTSFEQLFRQIDYVLLRKESSIFTGVFLFVRRRDIDRYSYVQTYPVKIQSDRAFAFKGAVGLRFIYNKVQIAIIGAHLTPHDENYQKRIKDIMTIMSEVYFSNYSDTVSNQDITFLFGDLNFRLNPMNEPNESYNEAHEFESITQFIRENQNNSDHPDRYESLLKYDQIRYAIHKGEAIKDYEESPITFAPTFKFVLDSCDQYDRKRRPAWTDRILWRNLLKIQSNLQKIDPSKVAKIEPIVMYYDSIPQYTLSDHKPVRQLVWIPIMEMKQLKKDLARQRRDRRRLTLPSAFDKPPVPHRRLRSDSATSFVPRTMNEFHIGQEPMAMLSNEISTASSLLKFEIDKDWWPNVDDPGLFEPSYRIEFYHIPDWNQTKKFYVHFRILSNNDDDDHDRRPVSIRDPSVKRFLNPWDWVGLFPENFTSLDDFLTFSYPKFGNALPTEQAADALSMLNIDDDNHDETRDSDPVSQQGDQQLNRDSDKETSSLTADTDAEPESANHTDEVFPVYFDESIPILAGRYLLVYVRHNGDVIGISEPFQIERDIDMSRLKLCNQMKMADSSSSTTDNPNIDSTLALRRQRRSTSNPFYQQQQSSSSTTTRKSSTVDNVSISKSMIKSDSNISKDCDDDFKDETAIPEQLQQNCRWSLTEPLEACDIQGNWYPAKIVEIKNDKIKIHFLRWKKRYDQWFPMDTDLIRPRSDPNDPNRQMVQKALKFEVNEEILARWTDQKFYPARITTFYSKGQYCQVLFYDGYRKKVKVSSLQKMPDDYDGEQVPPPIQPLKPAFPTSPTIPLNLETPESMQKNNSFVCDICQKGFRKESLLLQHKKHFHKTELDDVPSLVPPQLRIHKTNRHEKQKSHDSGDDVKMSKIKTETDVAEDGTAAINTTNELVDRGKRKNESTPSPQSSDSINVSKKIKQEQDHDSESVDSPKTGQTSSKSSMKSLTVILPAWSSRRSTKPNTTLLFKDARLEAEEHENDNIEEFVKCICPLDEESGLMVQCELCLAWQHGSCAGFHSENDVPPSGYFCQFCRQAPKSVRTQQNSYQLNHWLKNGQPPQFTPAMFVPIDGTIGIRNDSVNKFMNPMMNYINGQQQRKHESLNQELSQRKSFTLHDLTLQSTTTSITHNLTNDSSPTGHLISTGIKKSEMMDNEFFGSEMGIVLHHHHRPMDSDLEDNDDEEDLQHLRATNQLSSALYDCMINLHALNYKIQQQRKKFNNDEIVEIEQQQRQLLSNMDLIQQKLEKIEKDVEQKDSYAIHTSSSTLSATSPENFGISSDVVMPSLLPPPPQMTTPIKSSNLFGMSNSNSAGVCAESNDSSIQNQPTLSALNSSDAINNSDNDHGLMLKSLNGSGSSGAGDLSQSQKQLSNDQSPSQPPLARLLLSTTNTTVNTGNSSCSSSSHPQNTSHHHSHPSMTHDFLPVNLTDGEMKLELSYHYRDLQIARELVLLCSR</sequence>
<feature type="compositionally biased region" description="Basic residues" evidence="6">
    <location>
        <begin position="1011"/>
        <end position="1021"/>
    </location>
</feature>
<evidence type="ECO:0000256" key="1">
    <source>
        <dbReference type="ARBA" id="ARBA00022723"/>
    </source>
</evidence>
<keyword evidence="1" id="KW-0479">Metal-binding</keyword>
<dbReference type="SUPFAM" id="SSF57903">
    <property type="entry name" value="FYVE/PHD zinc finger"/>
    <property type="match status" value="1"/>
</dbReference>
<reference evidence="8" key="2">
    <citation type="journal article" date="2022" name="Res Sq">
        <title>Comparative Genomics Reveals Insights into the Divergent Evolution of Astigmatic Mites and Household Pest Adaptations.</title>
        <authorList>
            <person name="Xiong Q."/>
            <person name="Wan A.T.-Y."/>
            <person name="Liu X.-Y."/>
            <person name="Fung C.S.-H."/>
            <person name="Xiao X."/>
            <person name="Malainual N."/>
            <person name="Hou J."/>
            <person name="Wang L."/>
            <person name="Wang M."/>
            <person name="Yang K."/>
            <person name="Cui Y."/>
            <person name="Leung E."/>
            <person name="Nong W."/>
            <person name="Shin S.-K."/>
            <person name="Au S."/>
            <person name="Jeong K.Y."/>
            <person name="Chew F.T."/>
            <person name="Hui J."/>
            <person name="Leung T.F."/>
            <person name="Tungtrongchitr A."/>
            <person name="Zhong N."/>
            <person name="Liu Z."/>
            <person name="Tsui S."/>
        </authorList>
    </citation>
    <scope>NUCLEOTIDE SEQUENCE</scope>
    <source>
        <strain evidence="8">Derf</strain>
        <tissue evidence="8">Whole organism</tissue>
    </source>
</reference>
<dbReference type="Gene3D" id="2.60.40.2840">
    <property type="match status" value="1"/>
</dbReference>
<feature type="compositionally biased region" description="Polar residues" evidence="6">
    <location>
        <begin position="1523"/>
        <end position="1536"/>
    </location>
</feature>
<evidence type="ECO:0000313" key="9">
    <source>
        <dbReference type="Proteomes" id="UP000790347"/>
    </source>
</evidence>
<feature type="region of interest" description="Disordered" evidence="6">
    <location>
        <begin position="1005"/>
        <end position="1106"/>
    </location>
</feature>
<dbReference type="SMART" id="SM00333">
    <property type="entry name" value="TUDOR"/>
    <property type="match status" value="1"/>
</dbReference>
<dbReference type="Pfam" id="PF22669">
    <property type="entry name" value="Exo_endo_phos2"/>
    <property type="match status" value="1"/>
</dbReference>
<dbReference type="GO" id="GO:0004439">
    <property type="term" value="F:phosphatidylinositol-4,5-bisphosphate 5-phosphatase activity"/>
    <property type="evidence" value="ECO:0007669"/>
    <property type="project" value="TreeGrafter"/>
</dbReference>